<gene>
    <name evidence="1" type="ORF">K3X48_12035</name>
</gene>
<dbReference type="Gene3D" id="3.30.429.10">
    <property type="entry name" value="Macrophage Migration Inhibitory Factor"/>
    <property type="match status" value="1"/>
</dbReference>
<dbReference type="EMBL" id="CP080776">
    <property type="protein sequence ID" value="UWP94927.1"/>
    <property type="molecule type" value="Genomic_DNA"/>
</dbReference>
<reference evidence="1" key="1">
    <citation type="submission" date="2021-08" db="EMBL/GenBank/DDBJ databases">
        <authorList>
            <person name="Nwanade C."/>
            <person name="Wang M."/>
            <person name="Masoudi A."/>
            <person name="Yu Z."/>
            <person name="Liu J."/>
        </authorList>
    </citation>
    <scope>NUCLEOTIDE SEQUENCE</scope>
    <source>
        <strain evidence="1">S056</strain>
    </source>
</reference>
<dbReference type="InterPro" id="IPR004220">
    <property type="entry name" value="5-COMe_2-OHmuconate_Isoase"/>
</dbReference>
<organism evidence="1 2">
    <name type="scientific">Aliiroseovarius crassostreae</name>
    <dbReference type="NCBI Taxonomy" id="154981"/>
    <lineage>
        <taxon>Bacteria</taxon>
        <taxon>Pseudomonadati</taxon>
        <taxon>Pseudomonadota</taxon>
        <taxon>Alphaproteobacteria</taxon>
        <taxon>Rhodobacterales</taxon>
        <taxon>Paracoccaceae</taxon>
        <taxon>Aliiroseovarius</taxon>
    </lineage>
</organism>
<protein>
    <submittedName>
        <fullName evidence="1">5-carboxymethyl-2-hydroxymuconate isomerase</fullName>
    </submittedName>
</protein>
<dbReference type="Proteomes" id="UP001057991">
    <property type="component" value="Chromosome"/>
</dbReference>
<dbReference type="InterPro" id="IPR014347">
    <property type="entry name" value="Tautomerase/MIF_sf"/>
</dbReference>
<evidence type="ECO:0000313" key="1">
    <source>
        <dbReference type="EMBL" id="UWP94927.1"/>
    </source>
</evidence>
<dbReference type="RefSeq" id="WP_259775904.1">
    <property type="nucleotide sequence ID" value="NZ_CP080772.1"/>
</dbReference>
<dbReference type="PANTHER" id="PTHR37950:SF1">
    <property type="entry name" value="4-HYDROXYPHENYLACETATE CATABOLISM PROTEIN"/>
    <property type="match status" value="1"/>
</dbReference>
<name>A0A9Q9HCV1_9RHOB</name>
<keyword evidence="1" id="KW-0413">Isomerase</keyword>
<dbReference type="SUPFAM" id="SSF55331">
    <property type="entry name" value="Tautomerase/MIF"/>
    <property type="match status" value="1"/>
</dbReference>
<sequence length="110" mass="11721">MPHVRIEYAGVTSGMQPACEAVFEALAAHDAIPHPESLKVRAIPCDAYRIGTDPASFCHAALALLPGRSETVKSELAQLILTVLRRQLPNVGSLSVDVADLSPSYAKDVL</sequence>
<evidence type="ECO:0000313" key="2">
    <source>
        <dbReference type="Proteomes" id="UP001057991"/>
    </source>
</evidence>
<proteinExistence type="predicted"/>
<accession>A0A9Q9HCV1</accession>
<dbReference type="GeneID" id="75104058"/>
<dbReference type="GO" id="GO:0008704">
    <property type="term" value="F:5-carboxymethyl-2-hydroxymuconate delta-isomerase activity"/>
    <property type="evidence" value="ECO:0007669"/>
    <property type="project" value="InterPro"/>
</dbReference>
<dbReference type="PANTHER" id="PTHR37950">
    <property type="entry name" value="4-HYDROXYPHENYLACETATE CATABOLISM PROTEIN"/>
    <property type="match status" value="1"/>
</dbReference>
<dbReference type="AlphaFoldDB" id="A0A9Q9HCV1"/>
<dbReference type="Pfam" id="PF02962">
    <property type="entry name" value="CHMI"/>
    <property type="match status" value="1"/>
</dbReference>